<dbReference type="GO" id="GO:0016757">
    <property type="term" value="F:glycosyltransferase activity"/>
    <property type="evidence" value="ECO:0007669"/>
    <property type="project" value="UniProtKB-KW"/>
</dbReference>
<dbReference type="Proteomes" id="UP001216907">
    <property type="component" value="Unassembled WGS sequence"/>
</dbReference>
<dbReference type="EMBL" id="JARRAG010000002">
    <property type="protein sequence ID" value="MDG3006328.1"/>
    <property type="molecule type" value="Genomic_DNA"/>
</dbReference>
<dbReference type="RefSeq" id="WP_277862628.1">
    <property type="nucleotide sequence ID" value="NZ_JARRAG010000002.1"/>
</dbReference>
<evidence type="ECO:0000313" key="2">
    <source>
        <dbReference type="EMBL" id="MDG3006328.1"/>
    </source>
</evidence>
<accession>A0ABT6FG04</accession>
<dbReference type="InterPro" id="IPR050194">
    <property type="entry name" value="Glycosyltransferase_grp1"/>
</dbReference>
<sequence>MRVTLVTETFPPQVNGVSRTLGELARRLGERGDAVQLVYPDYGDRPDPPHACRVGSISLPFYKELRLPLPPFGRTHRAIDAFRPDVVHVATEAFLGLSVLRHASRRSIPIVSSFHTNFDQYSHHYGVGWARSLIWRYLRWFHNRTLETYVPSRTTIAQLEGRGFDRLVLWPRGVDCTFFRPDRPGRTAVRETYGWSPDDVVLTYVSRIAPEKNVAYLAEAFALVAARRPDVRILFVGDGPSRGDLEARMGGIARFAGYRVGDELADHYAAGDVFAFTSTTETFGNVVLEAMASGLPVVALRAGGVGEIVRDDDTGLLVDPEAPPQVFAEALIKLVDQDQLRGRLARSARSYAESQSWDAIMDGLRDRYAGVIAQGRDLREPAPTAP</sequence>
<keyword evidence="3" id="KW-1185">Reference proteome</keyword>
<proteinExistence type="predicted"/>
<feature type="domain" description="Glycosyltransferase subfamily 4-like N-terminal" evidence="1">
    <location>
        <begin position="14"/>
        <end position="177"/>
    </location>
</feature>
<reference evidence="2 3" key="1">
    <citation type="submission" date="2023-03" db="EMBL/GenBank/DDBJ databases">
        <title>Paludisphaera mucosa sp. nov. a novel planctomycete from northern fen.</title>
        <authorList>
            <person name="Ivanova A."/>
        </authorList>
    </citation>
    <scope>NUCLEOTIDE SEQUENCE [LARGE SCALE GENOMIC DNA]</scope>
    <source>
        <strain evidence="2 3">Pla2</strain>
    </source>
</reference>
<dbReference type="Pfam" id="PF13439">
    <property type="entry name" value="Glyco_transf_4"/>
    <property type="match status" value="1"/>
</dbReference>
<dbReference type="InterPro" id="IPR028098">
    <property type="entry name" value="Glyco_trans_4-like_N"/>
</dbReference>
<dbReference type="EC" id="2.4.-.-" evidence="2"/>
<dbReference type="PANTHER" id="PTHR45947">
    <property type="entry name" value="SULFOQUINOVOSYL TRANSFERASE SQD2"/>
    <property type="match status" value="1"/>
</dbReference>
<gene>
    <name evidence="2" type="ORF">PZE19_21365</name>
</gene>
<dbReference type="PANTHER" id="PTHR45947:SF3">
    <property type="entry name" value="SULFOQUINOVOSYL TRANSFERASE SQD2"/>
    <property type="match status" value="1"/>
</dbReference>
<comment type="caution">
    <text evidence="2">The sequence shown here is derived from an EMBL/GenBank/DDBJ whole genome shotgun (WGS) entry which is preliminary data.</text>
</comment>
<dbReference type="Gene3D" id="3.40.50.2000">
    <property type="entry name" value="Glycogen Phosphorylase B"/>
    <property type="match status" value="2"/>
</dbReference>
<keyword evidence="2" id="KW-0328">Glycosyltransferase</keyword>
<organism evidence="2 3">
    <name type="scientific">Paludisphaera mucosa</name>
    <dbReference type="NCBI Taxonomy" id="3030827"/>
    <lineage>
        <taxon>Bacteria</taxon>
        <taxon>Pseudomonadati</taxon>
        <taxon>Planctomycetota</taxon>
        <taxon>Planctomycetia</taxon>
        <taxon>Isosphaerales</taxon>
        <taxon>Isosphaeraceae</taxon>
        <taxon>Paludisphaera</taxon>
    </lineage>
</organism>
<evidence type="ECO:0000313" key="3">
    <source>
        <dbReference type="Proteomes" id="UP001216907"/>
    </source>
</evidence>
<dbReference type="CDD" id="cd03814">
    <property type="entry name" value="GT4-like"/>
    <property type="match status" value="1"/>
</dbReference>
<evidence type="ECO:0000259" key="1">
    <source>
        <dbReference type="Pfam" id="PF13439"/>
    </source>
</evidence>
<keyword evidence="2" id="KW-0808">Transferase</keyword>
<dbReference type="Pfam" id="PF13692">
    <property type="entry name" value="Glyco_trans_1_4"/>
    <property type="match status" value="1"/>
</dbReference>
<dbReference type="SUPFAM" id="SSF53756">
    <property type="entry name" value="UDP-Glycosyltransferase/glycogen phosphorylase"/>
    <property type="match status" value="1"/>
</dbReference>
<protein>
    <submittedName>
        <fullName evidence="2">Glycosyltransferase family 1 protein</fullName>
        <ecNumber evidence="2">2.4.-.-</ecNumber>
    </submittedName>
</protein>
<name>A0ABT6FG04_9BACT</name>